<keyword evidence="3" id="KW-1185">Reference proteome</keyword>
<reference evidence="2 3" key="1">
    <citation type="submission" date="2019-02" db="EMBL/GenBank/DDBJ databases">
        <title>Genomic Encyclopedia of Archaeal and Bacterial Type Strains, Phase II (KMG-II): from individual species to whole genera.</title>
        <authorList>
            <person name="Goeker M."/>
        </authorList>
    </citation>
    <scope>NUCLEOTIDE SEQUENCE [LARGE SCALE GENOMIC DNA]</scope>
    <source>
        <strain evidence="2 3">DSM 18101</strain>
    </source>
</reference>
<dbReference type="AlphaFoldDB" id="A0A4Q7YTJ0"/>
<dbReference type="EMBL" id="SHKW01000001">
    <property type="protein sequence ID" value="RZU41132.1"/>
    <property type="molecule type" value="Genomic_DNA"/>
</dbReference>
<feature type="compositionally biased region" description="Polar residues" evidence="1">
    <location>
        <begin position="104"/>
        <end position="122"/>
    </location>
</feature>
<comment type="caution">
    <text evidence="2">The sequence shown here is derived from an EMBL/GenBank/DDBJ whole genome shotgun (WGS) entry which is preliminary data.</text>
</comment>
<name>A0A4Q7YTJ0_9BACT</name>
<proteinExistence type="predicted"/>
<evidence type="ECO:0000313" key="3">
    <source>
        <dbReference type="Proteomes" id="UP000292958"/>
    </source>
</evidence>
<evidence type="ECO:0000313" key="2">
    <source>
        <dbReference type="EMBL" id="RZU41132.1"/>
    </source>
</evidence>
<evidence type="ECO:0000256" key="1">
    <source>
        <dbReference type="SAM" id="MobiDB-lite"/>
    </source>
</evidence>
<sequence>MFAVLPLVVGRSSRCILSRTIFTVQYGLEGACPNDASPFVVREGPNDRLDIHTRIHSNCRPANSQLGFSFRPLPTVSKLAFTAEHFTSKKSGSGEAPPSLLRPNASTSANCRNVDTGTSRSRSTLRKPERINGFLMNLIDTPRRRSTLALKVQMKMSGSRST</sequence>
<protein>
    <submittedName>
        <fullName evidence="2">Uncharacterized protein</fullName>
    </submittedName>
</protein>
<feature type="region of interest" description="Disordered" evidence="1">
    <location>
        <begin position="88"/>
        <end position="125"/>
    </location>
</feature>
<organism evidence="2 3">
    <name type="scientific">Edaphobacter modestus</name>
    <dbReference type="NCBI Taxonomy" id="388466"/>
    <lineage>
        <taxon>Bacteria</taxon>
        <taxon>Pseudomonadati</taxon>
        <taxon>Acidobacteriota</taxon>
        <taxon>Terriglobia</taxon>
        <taxon>Terriglobales</taxon>
        <taxon>Acidobacteriaceae</taxon>
        <taxon>Edaphobacter</taxon>
    </lineage>
</organism>
<gene>
    <name evidence="2" type="ORF">BDD14_2633</name>
</gene>
<accession>A0A4Q7YTJ0</accession>
<dbReference type="Proteomes" id="UP000292958">
    <property type="component" value="Unassembled WGS sequence"/>
</dbReference>